<proteinExistence type="predicted"/>
<evidence type="ECO:0000313" key="2">
    <source>
        <dbReference type="EMBL" id="KKT43420.1"/>
    </source>
</evidence>
<dbReference type="EMBL" id="LCHW01000001">
    <property type="protein sequence ID" value="KKT43420.1"/>
    <property type="molecule type" value="Genomic_DNA"/>
</dbReference>
<dbReference type="Proteomes" id="UP000034051">
    <property type="component" value="Unassembled WGS sequence"/>
</dbReference>
<reference evidence="2 3" key="1">
    <citation type="journal article" date="2015" name="Nature">
        <title>rRNA introns, odd ribosomes, and small enigmatic genomes across a large radiation of phyla.</title>
        <authorList>
            <person name="Brown C.T."/>
            <person name="Hug L.A."/>
            <person name="Thomas B.C."/>
            <person name="Sharon I."/>
            <person name="Castelle C.J."/>
            <person name="Singh A."/>
            <person name="Wilkins M.J."/>
            <person name="Williams K.H."/>
            <person name="Banfield J.F."/>
        </authorList>
    </citation>
    <scope>NUCLEOTIDE SEQUENCE [LARGE SCALE GENOMIC DNA]</scope>
</reference>
<keyword evidence="1" id="KW-0472">Membrane</keyword>
<sequence length="574" mass="65628">MRKTAFFLGIGAVLMLLIVSLILFFKNEAGEHSQNPTLIQTGEEVVITPTSRWPKKQGIRINGDTAVYDVEGLAVYRDGVPGSYGEQGERAQRVAYFATWMELDPLFASAYIDIPQTQKTITGLQKTQDRFKNELRETSDVYPITFLTAFLTASASFKDFEKTYSEQAAYTLLAHIKKARDAYEQNIRNLQKVIAPLITQPHKLVFLDGQGISDYARISADLDIMLRNAIAIKDAIALREQCLTKDAGACSLSLPSTKEPSPIEWSQKTYTVLSPKELHLRKGTRYDGPYRVEGQCWKESTEQSMLVGTECPDSLNYCFQKSFITDDAYYVEATTGSSYEKFYNQGIQAVPQSATTPYDCIDLEYQMELATVHSFVRTYANEAIFPQILSLEDLSVSEKQSMQRGAEAERLFFQSSSPSVRELDYLGDWYGYAYGMLAINHPDTDHIQNLLLHRYAEQRERMSDFYLLANKTYFHFDNFIDERVSSNTSTPTSLPAYVYPIRSHYSLLYMNTSPLVWRIQEHPLYMLKNQPAPKRPEQGGIRSRAYMFDKYGKEAVLRWQDMYDAITPFAHDDR</sequence>
<protein>
    <submittedName>
        <fullName evidence="2">Uncharacterized protein</fullName>
    </submittedName>
</protein>
<evidence type="ECO:0000313" key="3">
    <source>
        <dbReference type="Proteomes" id="UP000034051"/>
    </source>
</evidence>
<gene>
    <name evidence="2" type="ORF">UW32_C0001G0012</name>
</gene>
<comment type="caution">
    <text evidence="2">The sequence shown here is derived from an EMBL/GenBank/DDBJ whole genome shotgun (WGS) entry which is preliminary data.</text>
</comment>
<organism evidence="2 3">
    <name type="scientific">Candidatus Wolfebacteria bacterium GW2011_GWE2_44_13</name>
    <dbReference type="NCBI Taxonomy" id="1619017"/>
    <lineage>
        <taxon>Bacteria</taxon>
        <taxon>Candidatus Wolfeibacteriota</taxon>
    </lineage>
</organism>
<accession>A0A0G1H9F6</accession>
<keyword evidence="1" id="KW-0812">Transmembrane</keyword>
<evidence type="ECO:0000256" key="1">
    <source>
        <dbReference type="SAM" id="Phobius"/>
    </source>
</evidence>
<dbReference type="AlphaFoldDB" id="A0A0G1H9F6"/>
<feature type="transmembrane region" description="Helical" evidence="1">
    <location>
        <begin position="5"/>
        <end position="25"/>
    </location>
</feature>
<keyword evidence="1" id="KW-1133">Transmembrane helix</keyword>
<name>A0A0G1H9F6_9BACT</name>